<sequence>MKQTSTQPETLSRGRTNLALATLFLGMFVLGSGELLVVGLLTLIAADLQVSIPTAGVLVTAYALGLAMGARS</sequence>
<evidence type="ECO:0000256" key="3">
    <source>
        <dbReference type="ARBA" id="ARBA00022692"/>
    </source>
</evidence>
<feature type="domain" description="Major facilitator superfamily (MFS) profile" evidence="7">
    <location>
        <begin position="19"/>
        <end position="72"/>
    </location>
</feature>
<dbReference type="InterPro" id="IPR050189">
    <property type="entry name" value="MFS_Efflux_Transporters"/>
</dbReference>
<keyword evidence="4 6" id="KW-1133">Transmembrane helix</keyword>
<evidence type="ECO:0000313" key="8">
    <source>
        <dbReference type="EMBL" id="TWF78304.1"/>
    </source>
</evidence>
<reference evidence="8 9" key="1">
    <citation type="submission" date="2019-06" db="EMBL/GenBank/DDBJ databases">
        <title>Sequencing the genomes of 1000 actinobacteria strains.</title>
        <authorList>
            <person name="Klenk H.-P."/>
        </authorList>
    </citation>
    <scope>NUCLEOTIDE SEQUENCE [LARGE SCALE GENOMIC DNA]</scope>
    <source>
        <strain evidence="8 9">DSM 45671</strain>
    </source>
</reference>
<dbReference type="GO" id="GO:0005886">
    <property type="term" value="C:plasma membrane"/>
    <property type="evidence" value="ECO:0007669"/>
    <property type="project" value="UniProtKB-SubCell"/>
</dbReference>
<organism evidence="8 9">
    <name type="scientific">Pseudonocardia hierapolitana</name>
    <dbReference type="NCBI Taxonomy" id="1128676"/>
    <lineage>
        <taxon>Bacteria</taxon>
        <taxon>Bacillati</taxon>
        <taxon>Actinomycetota</taxon>
        <taxon>Actinomycetes</taxon>
        <taxon>Pseudonocardiales</taxon>
        <taxon>Pseudonocardiaceae</taxon>
        <taxon>Pseudonocardia</taxon>
    </lineage>
</organism>
<evidence type="ECO:0000313" key="9">
    <source>
        <dbReference type="Proteomes" id="UP000321261"/>
    </source>
</evidence>
<evidence type="ECO:0000256" key="1">
    <source>
        <dbReference type="ARBA" id="ARBA00004651"/>
    </source>
</evidence>
<dbReference type="PROSITE" id="PS50850">
    <property type="entry name" value="MFS"/>
    <property type="match status" value="1"/>
</dbReference>
<dbReference type="GO" id="GO:0022857">
    <property type="term" value="F:transmembrane transporter activity"/>
    <property type="evidence" value="ECO:0007669"/>
    <property type="project" value="InterPro"/>
</dbReference>
<evidence type="ECO:0000256" key="5">
    <source>
        <dbReference type="ARBA" id="ARBA00023136"/>
    </source>
</evidence>
<proteinExistence type="predicted"/>
<dbReference type="AlphaFoldDB" id="A0A561STV9"/>
<keyword evidence="3 6" id="KW-0812">Transmembrane</keyword>
<dbReference type="PANTHER" id="PTHR43124:SF3">
    <property type="entry name" value="CHLORAMPHENICOL EFFLUX PUMP RV0191"/>
    <property type="match status" value="1"/>
</dbReference>
<dbReference type="RefSeq" id="WP_246171065.1">
    <property type="nucleotide sequence ID" value="NZ_VIWU01000001.1"/>
</dbReference>
<feature type="transmembrane region" description="Helical" evidence="6">
    <location>
        <begin position="20"/>
        <end position="44"/>
    </location>
</feature>
<gene>
    <name evidence="8" type="ORF">FHX44_114227</name>
</gene>
<evidence type="ECO:0000256" key="2">
    <source>
        <dbReference type="ARBA" id="ARBA00022475"/>
    </source>
</evidence>
<comment type="caution">
    <text evidence="8">The sequence shown here is derived from an EMBL/GenBank/DDBJ whole genome shotgun (WGS) entry which is preliminary data.</text>
</comment>
<feature type="transmembrane region" description="Helical" evidence="6">
    <location>
        <begin position="50"/>
        <end position="70"/>
    </location>
</feature>
<dbReference type="PANTHER" id="PTHR43124">
    <property type="entry name" value="PURINE EFFLUX PUMP PBUE"/>
    <property type="match status" value="1"/>
</dbReference>
<dbReference type="InterPro" id="IPR036259">
    <property type="entry name" value="MFS_trans_sf"/>
</dbReference>
<evidence type="ECO:0000256" key="4">
    <source>
        <dbReference type="ARBA" id="ARBA00022989"/>
    </source>
</evidence>
<keyword evidence="2" id="KW-1003">Cell membrane</keyword>
<accession>A0A561STV9</accession>
<dbReference type="Proteomes" id="UP000321261">
    <property type="component" value="Unassembled WGS sequence"/>
</dbReference>
<keyword evidence="9" id="KW-1185">Reference proteome</keyword>
<protein>
    <recommendedName>
        <fullName evidence="7">Major facilitator superfamily (MFS) profile domain-containing protein</fullName>
    </recommendedName>
</protein>
<keyword evidence="5 6" id="KW-0472">Membrane</keyword>
<dbReference type="EMBL" id="VIWU01000001">
    <property type="protein sequence ID" value="TWF78304.1"/>
    <property type="molecule type" value="Genomic_DNA"/>
</dbReference>
<comment type="subcellular location">
    <subcellularLocation>
        <location evidence="1">Cell membrane</location>
        <topology evidence="1">Multi-pass membrane protein</topology>
    </subcellularLocation>
</comment>
<dbReference type="InterPro" id="IPR020846">
    <property type="entry name" value="MFS_dom"/>
</dbReference>
<evidence type="ECO:0000259" key="7">
    <source>
        <dbReference type="PROSITE" id="PS50850"/>
    </source>
</evidence>
<dbReference type="SUPFAM" id="SSF103473">
    <property type="entry name" value="MFS general substrate transporter"/>
    <property type="match status" value="1"/>
</dbReference>
<evidence type="ECO:0000256" key="6">
    <source>
        <dbReference type="SAM" id="Phobius"/>
    </source>
</evidence>
<name>A0A561STV9_9PSEU</name>